<dbReference type="STRING" id="1004156.AYP45_14990"/>
<dbReference type="PANTHER" id="PTHR10728">
    <property type="entry name" value="CYTOSOLIC PHOSPHOLIPASE A2"/>
    <property type="match status" value="1"/>
</dbReference>
<evidence type="ECO:0000256" key="1">
    <source>
        <dbReference type="SAM" id="Phobius"/>
    </source>
</evidence>
<keyword evidence="1" id="KW-1133">Transmembrane helix</keyword>
<gene>
    <name evidence="2" type="ORF">AYP45_14990</name>
</gene>
<dbReference type="SUPFAM" id="SSF52151">
    <property type="entry name" value="FabD/lysophospholipase-like"/>
    <property type="match status" value="1"/>
</dbReference>
<dbReference type="GO" id="GO:0005829">
    <property type="term" value="C:cytosol"/>
    <property type="evidence" value="ECO:0007669"/>
    <property type="project" value="TreeGrafter"/>
</dbReference>
<feature type="transmembrane region" description="Helical" evidence="1">
    <location>
        <begin position="362"/>
        <end position="384"/>
    </location>
</feature>
<dbReference type="InterPro" id="IPR036259">
    <property type="entry name" value="MFS_trans_sf"/>
</dbReference>
<dbReference type="GO" id="GO:0046475">
    <property type="term" value="P:glycerophospholipid catabolic process"/>
    <property type="evidence" value="ECO:0007669"/>
    <property type="project" value="TreeGrafter"/>
</dbReference>
<comment type="caution">
    <text evidence="2">The sequence shown here is derived from an EMBL/GenBank/DDBJ whole genome shotgun (WGS) entry which is preliminary data.</text>
</comment>
<dbReference type="EMBL" id="AYTS01000148">
    <property type="protein sequence ID" value="OOP55358.1"/>
    <property type="molecule type" value="Genomic_DNA"/>
</dbReference>
<feature type="transmembrane region" description="Helical" evidence="1">
    <location>
        <begin position="292"/>
        <end position="315"/>
    </location>
</feature>
<proteinExistence type="predicted"/>
<dbReference type="SUPFAM" id="SSF103473">
    <property type="entry name" value="MFS general substrate transporter"/>
    <property type="match status" value="1"/>
</dbReference>
<feature type="transmembrane region" description="Helical" evidence="1">
    <location>
        <begin position="255"/>
        <end position="280"/>
    </location>
</feature>
<dbReference type="Proteomes" id="UP000189681">
    <property type="component" value="Unassembled WGS sequence"/>
</dbReference>
<sequence>MFSGLTAGGLFFALSYGIQKRDITINDFRKDDFIDLSKVEALCITLRNDGIIDDNKIHFHAHENTIAHFNEILEITHLYDNFILKYYHKKFLYKEIDYFKEITEDYRRKSFEKYIVYQEERIRNLNWFLLDEIYPTRFPLYKIREVYKKTKEIIEVTDKLRDTKKDTLPKSHDENLISWLNRLIQHPAFYDRVCYFDFSDKVNYLAKKTSDSRNKEFSKLNKEKQNNVKKLNRLLIEEMFPDDCPESRHDKPSRLIFACLGMPTVILIFLLAGALWFLLSRNAFSEDERERLGHFAVSLLGWTALITALFAVTIFGKEISGKIVDWLQYFATFAWIHVMLVMSGLLQKFIPGTEGKGAKWGFKIAIALGICIIIGGAIIISAWLPHIFNLDQTPNLSLLFGVPGGTVLVAFLMACFMNINSLSLHTLYKDRLKRAYLGETENDNRAINKIITEGYAGPFPIINATLNLTKGAELAWQQRKAASFVFTPLHYGYEFNNRHSSGTEGNNSQKNTYRSWKGTNVKDANVKDAPFKLGDAMAISGAAASPSMGYRSSGALAFIMTVFNVRLGQWFGNPKINNIHTGPTGQGLWYLLKELFGWSDDRGKFVYLSDGGHFENLGIYELVRRRCRYIVACDAGEDPDMEFGDLANAIEKCRTDFGIPISIDVEQMKKDKESGNSGSHYAIGTIEYTKVDSKSSSDGILVYIKASLTGDEPMDIKSYKTQHDTFPHQTTMNQMFDESQFEAYRTLGYHVTKKVFGRVSTKERDSKNAKKNL</sequence>
<dbReference type="Gene3D" id="3.40.1090.10">
    <property type="entry name" value="Cytosolic phospholipase A2 catalytic domain"/>
    <property type="match status" value="1"/>
</dbReference>
<evidence type="ECO:0000313" key="3">
    <source>
        <dbReference type="Proteomes" id="UP000189681"/>
    </source>
</evidence>
<dbReference type="PANTHER" id="PTHR10728:SF40">
    <property type="entry name" value="PATATIN FAMILY PROTEIN"/>
    <property type="match status" value="1"/>
</dbReference>
<name>A0A1V4AQE5_9BACT</name>
<protein>
    <recommendedName>
        <fullName evidence="4">PNPLA domain-containing protein</fullName>
    </recommendedName>
</protein>
<evidence type="ECO:0008006" key="4">
    <source>
        <dbReference type="Google" id="ProtNLM"/>
    </source>
</evidence>
<keyword evidence="1" id="KW-0812">Transmembrane</keyword>
<dbReference type="InterPro" id="IPR016035">
    <property type="entry name" value="Acyl_Trfase/lysoPLipase"/>
</dbReference>
<dbReference type="AlphaFoldDB" id="A0A1V4AQE5"/>
<reference evidence="2 3" key="1">
    <citation type="journal article" date="2017" name="Water Res.">
        <title>Discovery and metagenomic analysis of an anammox bacterial enrichment related to Candidatus "Brocadia caroliniensis" in a full-scale glycerol-fed nitritation-denitritation separate centrate treatment process.</title>
        <authorList>
            <person name="Park H."/>
            <person name="Brotto A.C."/>
            <person name="van Loosdrecht M.C."/>
            <person name="Chandran K."/>
        </authorList>
    </citation>
    <scope>NUCLEOTIDE SEQUENCE [LARGE SCALE GENOMIC DNA]</scope>
    <source>
        <strain evidence="2">26THWARD</strain>
    </source>
</reference>
<dbReference type="GO" id="GO:0004623">
    <property type="term" value="F:phospholipase A2 activity"/>
    <property type="evidence" value="ECO:0007669"/>
    <property type="project" value="TreeGrafter"/>
</dbReference>
<feature type="transmembrane region" description="Helical" evidence="1">
    <location>
        <begin position="327"/>
        <end position="350"/>
    </location>
</feature>
<accession>A0A1V4AQE5</accession>
<keyword evidence="1" id="KW-0472">Membrane</keyword>
<organism evidence="2 3">
    <name type="scientific">Candidatus Brocadia carolinensis</name>
    <dbReference type="NCBI Taxonomy" id="1004156"/>
    <lineage>
        <taxon>Bacteria</taxon>
        <taxon>Pseudomonadati</taxon>
        <taxon>Planctomycetota</taxon>
        <taxon>Candidatus Brocadiia</taxon>
        <taxon>Candidatus Brocadiales</taxon>
        <taxon>Candidatus Brocadiaceae</taxon>
        <taxon>Candidatus Brocadia</taxon>
    </lineage>
</organism>
<feature type="transmembrane region" description="Helical" evidence="1">
    <location>
        <begin position="396"/>
        <end position="419"/>
    </location>
</feature>
<evidence type="ECO:0000313" key="2">
    <source>
        <dbReference type="EMBL" id="OOP55358.1"/>
    </source>
</evidence>